<evidence type="ECO:0000313" key="11">
    <source>
        <dbReference type="EMBL" id="KNC49806.1"/>
    </source>
</evidence>
<dbReference type="GO" id="GO:0000209">
    <property type="term" value="P:protein polyubiquitination"/>
    <property type="evidence" value="ECO:0007669"/>
    <property type="project" value="TreeGrafter"/>
</dbReference>
<sequence>MWDERFESGEVLGIGFVWVCLVVPTVAVLYLLGWLLSTAGGLLATRLGATACVGLGTLGLWISWRRAAARDTHVSSSMVMVSLAAHGSLSATNSRLVAPVDVLRPGEPTAIVVKLATADGAGVVAKDVGGLGAGANGAAAGRGPYATAEEGAGGDGEGEAGIEGVVPRHVAALGLGIAVQRAASAVESGGPHVGGKGGGVLESVALREDGAVAVVLSPRVAGMYRLVATLHGVPVTGSPLELEVAPGTIDVRGCVVGGDGLGPAPLVVFREARVTIEARDGYHNRIFAAAPYEARLDDYHNGLYALVFTVHAEGVFTGRLLLDGESLATWNVVVLSVTQAAALREALTPPLTARSAISALSASLKHGLTMSEPATPSEASVGKVGGSSFDSGESGMVGRTLSATSLVGLEAEASSGGSGGVVSKVAFKVVLHSASLTTMVVDERLAVMGSSGDEVVVEESEVLKLVITPRRLLLKRYVLLGLVPQRVAKMRLGRGARLVLDPGSQTEFTISNSRESLRMAVVRHEEREVLYGAFVALQAAAEERGGREHAAAALEAKTAALYAELQAQHARAARESGVVKWVNLSLQVEGDASESLPETLAGLWPAAVRELGGLRSSKWRKRFRLRGASSFVGWAAALASHALGSGALGLFERTGRTAHPQAGRTSGSKSGLAALRLCGRLAAKIVYDGAVHGASEVGRRELGVPLSLSLRRLVVGLPVTAECLAVDAPMVYAEQVLPLAFNDASASSAMAFTIRDGETEVELVPDGASHAVTERNKEWYLALLAHYWAVTRVEKQVMAFLEGFYELVPAELVIGIDECELEVLLHGLPRVEVRRLQSAAVYAAPERLSSGSEVAAWVWDAVDAFAPLDQARFLHFVLGTCVIDDSADPGSVAVVLAPADGSVFAARRVVRTLDVPVDMLSSYHDVYDALLAAIYDDRDS</sequence>
<accession>A0A0L0DCI4</accession>
<feature type="domain" description="HECT" evidence="10">
    <location>
        <begin position="649"/>
        <end position="940"/>
    </location>
</feature>
<dbReference type="InterPro" id="IPR013783">
    <property type="entry name" value="Ig-like_fold"/>
</dbReference>
<dbReference type="GO" id="GO:0061630">
    <property type="term" value="F:ubiquitin protein ligase activity"/>
    <property type="evidence" value="ECO:0007669"/>
    <property type="project" value="UniProtKB-EC"/>
</dbReference>
<dbReference type="Gene3D" id="3.30.2160.10">
    <property type="entry name" value="Hect, E3 ligase catalytic domain"/>
    <property type="match status" value="1"/>
</dbReference>
<comment type="caution">
    <text evidence="7">Lacks conserved residue(s) required for the propagation of feature annotation.</text>
</comment>
<organism evidence="11 12">
    <name type="scientific">Thecamonas trahens ATCC 50062</name>
    <dbReference type="NCBI Taxonomy" id="461836"/>
    <lineage>
        <taxon>Eukaryota</taxon>
        <taxon>Apusozoa</taxon>
        <taxon>Apusomonadida</taxon>
        <taxon>Apusomonadidae</taxon>
        <taxon>Thecamonas</taxon>
    </lineage>
</organism>
<dbReference type="PANTHER" id="PTHR11254:SF67">
    <property type="entry name" value="E3 UBIQUITIN-PROTEIN LIGASE HUWE1"/>
    <property type="match status" value="1"/>
</dbReference>
<feature type="transmembrane region" description="Helical" evidence="9">
    <location>
        <begin position="42"/>
        <end position="62"/>
    </location>
</feature>
<dbReference type="InterPro" id="IPR050409">
    <property type="entry name" value="E3_ubiq-protein_ligase"/>
</dbReference>
<dbReference type="PANTHER" id="PTHR11254">
    <property type="entry name" value="HECT DOMAIN UBIQUITIN-PROTEIN LIGASE"/>
    <property type="match status" value="1"/>
</dbReference>
<evidence type="ECO:0000256" key="9">
    <source>
        <dbReference type="SAM" id="Phobius"/>
    </source>
</evidence>
<keyword evidence="12" id="KW-1185">Reference proteome</keyword>
<dbReference type="PROSITE" id="PS50237">
    <property type="entry name" value="HECT"/>
    <property type="match status" value="1"/>
</dbReference>
<keyword evidence="9" id="KW-1133">Transmembrane helix</keyword>
<evidence type="ECO:0000256" key="2">
    <source>
        <dbReference type="ARBA" id="ARBA00004906"/>
    </source>
</evidence>
<dbReference type="EMBL" id="GL349457">
    <property type="protein sequence ID" value="KNC49806.1"/>
    <property type="molecule type" value="Genomic_DNA"/>
</dbReference>
<dbReference type="GO" id="GO:0006511">
    <property type="term" value="P:ubiquitin-dependent protein catabolic process"/>
    <property type="evidence" value="ECO:0007669"/>
    <property type="project" value="TreeGrafter"/>
</dbReference>
<dbReference type="InterPro" id="IPR014756">
    <property type="entry name" value="Ig_E-set"/>
</dbReference>
<dbReference type="RefSeq" id="XP_013757590.1">
    <property type="nucleotide sequence ID" value="XM_013902136.1"/>
</dbReference>
<dbReference type="AlphaFoldDB" id="A0A0L0DCI4"/>
<evidence type="ECO:0000256" key="4">
    <source>
        <dbReference type="ARBA" id="ARBA00022679"/>
    </source>
</evidence>
<keyword evidence="9" id="KW-0472">Membrane</keyword>
<proteinExistence type="predicted"/>
<evidence type="ECO:0000256" key="6">
    <source>
        <dbReference type="PROSITE-ProRule" id="PRU00087"/>
    </source>
</evidence>
<evidence type="ECO:0000259" key="10">
    <source>
        <dbReference type="PROSITE" id="PS50237"/>
    </source>
</evidence>
<feature type="repeat" description="Filamin" evidence="6">
    <location>
        <begin position="207"/>
        <end position="244"/>
    </location>
</feature>
<evidence type="ECO:0000256" key="5">
    <source>
        <dbReference type="ARBA" id="ARBA00022786"/>
    </source>
</evidence>
<dbReference type="STRING" id="461836.A0A0L0DCI4"/>
<feature type="region of interest" description="Disordered" evidence="8">
    <location>
        <begin position="371"/>
        <end position="393"/>
    </location>
</feature>
<dbReference type="Gene3D" id="2.60.40.10">
    <property type="entry name" value="Immunoglobulins"/>
    <property type="match status" value="2"/>
</dbReference>
<dbReference type="SUPFAM" id="SSF81296">
    <property type="entry name" value="E set domains"/>
    <property type="match status" value="1"/>
</dbReference>
<keyword evidence="9" id="KW-0812">Transmembrane</keyword>
<reference evidence="11 12" key="1">
    <citation type="submission" date="2010-05" db="EMBL/GenBank/DDBJ databases">
        <title>The Genome Sequence of Thecamonas trahens ATCC 50062.</title>
        <authorList>
            <consortium name="The Broad Institute Genome Sequencing Platform"/>
            <person name="Russ C."/>
            <person name="Cuomo C."/>
            <person name="Shea T."/>
            <person name="Young S.K."/>
            <person name="Zeng Q."/>
            <person name="Koehrsen M."/>
            <person name="Haas B."/>
            <person name="Borodovsky M."/>
            <person name="Guigo R."/>
            <person name="Alvarado L."/>
            <person name="Berlin A."/>
            <person name="Bochicchio J."/>
            <person name="Borenstein D."/>
            <person name="Chapman S."/>
            <person name="Chen Z."/>
            <person name="Freedman E."/>
            <person name="Gellesch M."/>
            <person name="Goldberg J."/>
            <person name="Griggs A."/>
            <person name="Gujja S."/>
            <person name="Heilman E."/>
            <person name="Heiman D."/>
            <person name="Hepburn T."/>
            <person name="Howarth C."/>
            <person name="Jen D."/>
            <person name="Larson L."/>
            <person name="Mehta T."/>
            <person name="Park D."/>
            <person name="Pearson M."/>
            <person name="Roberts A."/>
            <person name="Saif S."/>
            <person name="Shenoy N."/>
            <person name="Sisk P."/>
            <person name="Stolte C."/>
            <person name="Sykes S."/>
            <person name="Thomson T."/>
            <person name="Walk T."/>
            <person name="White J."/>
            <person name="Yandava C."/>
            <person name="Burger G."/>
            <person name="Gray M.W."/>
            <person name="Holland P.W.H."/>
            <person name="King N."/>
            <person name="Lang F.B.F."/>
            <person name="Roger A.J."/>
            <person name="Ruiz-Trillo I."/>
            <person name="Lander E."/>
            <person name="Nusbaum C."/>
        </authorList>
    </citation>
    <scope>NUCLEOTIDE SEQUENCE [LARGE SCALE GENOMIC DNA]</scope>
    <source>
        <strain evidence="11 12">ATCC 50062</strain>
    </source>
</reference>
<feature type="region of interest" description="Disordered" evidence="8">
    <location>
        <begin position="136"/>
        <end position="156"/>
    </location>
</feature>
<dbReference type="Proteomes" id="UP000054408">
    <property type="component" value="Unassembled WGS sequence"/>
</dbReference>
<evidence type="ECO:0000256" key="8">
    <source>
        <dbReference type="SAM" id="MobiDB-lite"/>
    </source>
</evidence>
<dbReference type="PROSITE" id="PS50194">
    <property type="entry name" value="FILAMIN_REPEAT"/>
    <property type="match status" value="1"/>
</dbReference>
<protein>
    <recommendedName>
        <fullName evidence="3">HECT-type E3 ubiquitin transferase</fullName>
        <ecNumber evidence="3">2.3.2.26</ecNumber>
    </recommendedName>
</protein>
<gene>
    <name evidence="11" type="ORF">AMSG_06084</name>
</gene>
<dbReference type="eggNOG" id="KOG0939">
    <property type="taxonomic scope" value="Eukaryota"/>
</dbReference>
<evidence type="ECO:0000256" key="1">
    <source>
        <dbReference type="ARBA" id="ARBA00000885"/>
    </source>
</evidence>
<dbReference type="OMA" id="TEELICM"/>
<keyword evidence="4" id="KW-0808">Transferase</keyword>
<evidence type="ECO:0000256" key="7">
    <source>
        <dbReference type="PROSITE-ProRule" id="PRU00104"/>
    </source>
</evidence>
<dbReference type="GO" id="GO:0005737">
    <property type="term" value="C:cytoplasm"/>
    <property type="evidence" value="ECO:0007669"/>
    <property type="project" value="TreeGrafter"/>
</dbReference>
<evidence type="ECO:0000313" key="12">
    <source>
        <dbReference type="Proteomes" id="UP000054408"/>
    </source>
</evidence>
<name>A0A0L0DCI4_THETB</name>
<keyword evidence="5 7" id="KW-0833">Ubl conjugation pathway</keyword>
<feature type="transmembrane region" description="Helical" evidence="9">
    <location>
        <begin position="12"/>
        <end position="36"/>
    </location>
</feature>
<dbReference type="Gene3D" id="3.90.1750.10">
    <property type="entry name" value="Hect, E3 ligase catalytic domains"/>
    <property type="match status" value="1"/>
</dbReference>
<dbReference type="SMART" id="SM00119">
    <property type="entry name" value="HECTc"/>
    <property type="match status" value="1"/>
</dbReference>
<dbReference type="InterPro" id="IPR017868">
    <property type="entry name" value="Filamin/ABP280_repeat-like"/>
</dbReference>
<dbReference type="InterPro" id="IPR035983">
    <property type="entry name" value="Hect_E3_ubiquitin_ligase"/>
</dbReference>
<dbReference type="EC" id="2.3.2.26" evidence="3"/>
<comment type="pathway">
    <text evidence="2">Protein modification; protein ubiquitination.</text>
</comment>
<comment type="catalytic activity">
    <reaction evidence="1">
        <text>S-ubiquitinyl-[E2 ubiquitin-conjugating enzyme]-L-cysteine + [acceptor protein]-L-lysine = [E2 ubiquitin-conjugating enzyme]-L-cysteine + N(6)-ubiquitinyl-[acceptor protein]-L-lysine.</text>
        <dbReference type="EC" id="2.3.2.26"/>
    </reaction>
</comment>
<dbReference type="Pfam" id="PF00632">
    <property type="entry name" value="HECT"/>
    <property type="match status" value="1"/>
</dbReference>
<dbReference type="GeneID" id="25565344"/>
<evidence type="ECO:0000256" key="3">
    <source>
        <dbReference type="ARBA" id="ARBA00012485"/>
    </source>
</evidence>
<dbReference type="SUPFAM" id="SSF56204">
    <property type="entry name" value="Hect, E3 ligase catalytic domain"/>
    <property type="match status" value="1"/>
</dbReference>
<dbReference type="InterPro" id="IPR000569">
    <property type="entry name" value="HECT_dom"/>
</dbReference>
<dbReference type="OrthoDB" id="423283at2759"/>